<dbReference type="AlphaFoldDB" id="A0A921YL36"/>
<dbReference type="GO" id="GO:0046872">
    <property type="term" value="F:metal ion binding"/>
    <property type="evidence" value="ECO:0007669"/>
    <property type="project" value="UniProtKB-KW"/>
</dbReference>
<evidence type="ECO:0000256" key="5">
    <source>
        <dbReference type="ARBA" id="ARBA00022729"/>
    </source>
</evidence>
<keyword evidence="7 8" id="KW-0408">Iron</keyword>
<dbReference type="GO" id="GO:0004601">
    <property type="term" value="F:peroxidase activity"/>
    <property type="evidence" value="ECO:0007669"/>
    <property type="project" value="UniProtKB-KW"/>
</dbReference>
<keyword evidence="3" id="KW-0575">Peroxidase</keyword>
<dbReference type="PANTHER" id="PTHR11475">
    <property type="entry name" value="OXIDASE/PEROXIDASE"/>
    <property type="match status" value="1"/>
</dbReference>
<comment type="subcellular location">
    <subcellularLocation>
        <location evidence="1">Secreted</location>
    </subcellularLocation>
</comment>
<reference evidence="10" key="1">
    <citation type="journal article" date="2016" name="Insect Biochem. Mol. Biol.">
        <title>Multifaceted biological insights from a draft genome sequence of the tobacco hornworm moth, Manduca sexta.</title>
        <authorList>
            <person name="Kanost M.R."/>
            <person name="Arrese E.L."/>
            <person name="Cao X."/>
            <person name="Chen Y.R."/>
            <person name="Chellapilla S."/>
            <person name="Goldsmith M.R."/>
            <person name="Grosse-Wilde E."/>
            <person name="Heckel D.G."/>
            <person name="Herndon N."/>
            <person name="Jiang H."/>
            <person name="Papanicolaou A."/>
            <person name="Qu J."/>
            <person name="Soulages J.L."/>
            <person name="Vogel H."/>
            <person name="Walters J."/>
            <person name="Waterhouse R.M."/>
            <person name="Ahn S.J."/>
            <person name="Almeida F.C."/>
            <person name="An C."/>
            <person name="Aqrawi P."/>
            <person name="Bretschneider A."/>
            <person name="Bryant W.B."/>
            <person name="Bucks S."/>
            <person name="Chao H."/>
            <person name="Chevignon G."/>
            <person name="Christen J.M."/>
            <person name="Clarke D.F."/>
            <person name="Dittmer N.T."/>
            <person name="Ferguson L.C.F."/>
            <person name="Garavelou S."/>
            <person name="Gordon K.H.J."/>
            <person name="Gunaratna R.T."/>
            <person name="Han Y."/>
            <person name="Hauser F."/>
            <person name="He Y."/>
            <person name="Heidel-Fischer H."/>
            <person name="Hirsh A."/>
            <person name="Hu Y."/>
            <person name="Jiang H."/>
            <person name="Kalra D."/>
            <person name="Klinner C."/>
            <person name="Konig C."/>
            <person name="Kovar C."/>
            <person name="Kroll A.R."/>
            <person name="Kuwar S.S."/>
            <person name="Lee S.L."/>
            <person name="Lehman R."/>
            <person name="Li K."/>
            <person name="Li Z."/>
            <person name="Liang H."/>
            <person name="Lovelace S."/>
            <person name="Lu Z."/>
            <person name="Mansfield J.H."/>
            <person name="McCulloch K.J."/>
            <person name="Mathew T."/>
            <person name="Morton B."/>
            <person name="Muzny D.M."/>
            <person name="Neunemann D."/>
            <person name="Ongeri F."/>
            <person name="Pauchet Y."/>
            <person name="Pu L.L."/>
            <person name="Pyrousis I."/>
            <person name="Rao X.J."/>
            <person name="Redding A."/>
            <person name="Roesel C."/>
            <person name="Sanchez-Gracia A."/>
            <person name="Schaack S."/>
            <person name="Shukla A."/>
            <person name="Tetreau G."/>
            <person name="Wang Y."/>
            <person name="Xiong G.H."/>
            <person name="Traut W."/>
            <person name="Walsh T.K."/>
            <person name="Worley K.C."/>
            <person name="Wu D."/>
            <person name="Wu W."/>
            <person name="Wu Y.Q."/>
            <person name="Zhang X."/>
            <person name="Zou Z."/>
            <person name="Zucker H."/>
            <person name="Briscoe A.D."/>
            <person name="Burmester T."/>
            <person name="Clem R.J."/>
            <person name="Feyereisen R."/>
            <person name="Grimmelikhuijzen C.J.P."/>
            <person name="Hamodrakas S.J."/>
            <person name="Hansson B.S."/>
            <person name="Huguet E."/>
            <person name="Jermiin L.S."/>
            <person name="Lan Q."/>
            <person name="Lehman H.K."/>
            <person name="Lorenzen M."/>
            <person name="Merzendorfer H."/>
            <person name="Michalopoulos I."/>
            <person name="Morton D.B."/>
            <person name="Muthukrishnan S."/>
            <person name="Oakeshott J.G."/>
            <person name="Palmer W."/>
            <person name="Park Y."/>
            <person name="Passarelli A.L."/>
            <person name="Rozas J."/>
            <person name="Schwartz L.M."/>
            <person name="Smith W."/>
            <person name="Southgate A."/>
            <person name="Vilcinskas A."/>
            <person name="Vogt R."/>
            <person name="Wang P."/>
            <person name="Werren J."/>
            <person name="Yu X.Q."/>
            <person name="Zhou J.J."/>
            <person name="Brown S.J."/>
            <person name="Scherer S.E."/>
            <person name="Richards S."/>
            <person name="Blissard G.W."/>
        </authorList>
    </citation>
    <scope>NUCLEOTIDE SEQUENCE</scope>
</reference>
<feature type="binding site" description="axial binding residue" evidence="8">
    <location>
        <position position="453"/>
    </location>
    <ligand>
        <name>heme b</name>
        <dbReference type="ChEBI" id="CHEBI:60344"/>
    </ligand>
    <ligandPart>
        <name>Fe</name>
        <dbReference type="ChEBI" id="CHEBI:18248"/>
    </ligandPart>
</feature>
<dbReference type="GO" id="GO:0005576">
    <property type="term" value="C:extracellular region"/>
    <property type="evidence" value="ECO:0007669"/>
    <property type="project" value="UniProtKB-SubCell"/>
</dbReference>
<keyword evidence="6" id="KW-0560">Oxidoreductase</keyword>
<keyword evidence="5 9" id="KW-0732">Signal</keyword>
<dbReference type="PANTHER" id="PTHR11475:SF86">
    <property type="entry name" value="PEROXIDASE"/>
    <property type="match status" value="1"/>
</dbReference>
<dbReference type="CDD" id="cd09823">
    <property type="entry name" value="peroxinectin_like"/>
    <property type="match status" value="1"/>
</dbReference>
<keyword evidence="4 8" id="KW-0349">Heme</keyword>
<dbReference type="Gene3D" id="1.10.640.10">
    <property type="entry name" value="Haem peroxidase domain superfamily, animal type"/>
    <property type="match status" value="1"/>
</dbReference>
<keyword evidence="11" id="KW-1185">Reference proteome</keyword>
<gene>
    <name evidence="10" type="ORF">O3G_MSEX001716</name>
</gene>
<dbReference type="GO" id="GO:0006979">
    <property type="term" value="P:response to oxidative stress"/>
    <property type="evidence" value="ECO:0007669"/>
    <property type="project" value="InterPro"/>
</dbReference>
<evidence type="ECO:0000256" key="4">
    <source>
        <dbReference type="ARBA" id="ARBA00022617"/>
    </source>
</evidence>
<evidence type="ECO:0000256" key="8">
    <source>
        <dbReference type="PIRSR" id="PIRSR619791-2"/>
    </source>
</evidence>
<dbReference type="GO" id="GO:0020037">
    <property type="term" value="F:heme binding"/>
    <property type="evidence" value="ECO:0007669"/>
    <property type="project" value="InterPro"/>
</dbReference>
<keyword evidence="2" id="KW-0964">Secreted</keyword>
<protein>
    <recommendedName>
        <fullName evidence="12">Peroxidase</fullName>
    </recommendedName>
</protein>
<accession>A0A921YL36</accession>
<dbReference type="Proteomes" id="UP000791440">
    <property type="component" value="Unassembled WGS sequence"/>
</dbReference>
<feature type="chain" id="PRO_5036742873" description="Peroxidase" evidence="9">
    <location>
        <begin position="22"/>
        <end position="699"/>
    </location>
</feature>
<proteinExistence type="predicted"/>
<dbReference type="EMBL" id="JH668285">
    <property type="protein sequence ID" value="KAG6441271.1"/>
    <property type="molecule type" value="Genomic_DNA"/>
</dbReference>
<dbReference type="SUPFAM" id="SSF48113">
    <property type="entry name" value="Heme-dependent peroxidases"/>
    <property type="match status" value="1"/>
</dbReference>
<dbReference type="InterPro" id="IPR037120">
    <property type="entry name" value="Haem_peroxidase_sf_animal"/>
</dbReference>
<evidence type="ECO:0008006" key="12">
    <source>
        <dbReference type="Google" id="ProtNLM"/>
    </source>
</evidence>
<dbReference type="PRINTS" id="PR00457">
    <property type="entry name" value="ANPEROXIDASE"/>
</dbReference>
<keyword evidence="8" id="KW-0479">Metal-binding</keyword>
<dbReference type="PROSITE" id="PS50292">
    <property type="entry name" value="PEROXIDASE_3"/>
    <property type="match status" value="1"/>
</dbReference>
<evidence type="ECO:0000256" key="7">
    <source>
        <dbReference type="ARBA" id="ARBA00023004"/>
    </source>
</evidence>
<evidence type="ECO:0000256" key="3">
    <source>
        <dbReference type="ARBA" id="ARBA00022559"/>
    </source>
</evidence>
<dbReference type="InterPro" id="IPR019791">
    <property type="entry name" value="Haem_peroxidase_animal"/>
</dbReference>
<sequence>MQSSGTMRFILAITLCSVIQGVHINLRTKPVEIFLQHPDPVLPTLQISGPGAEFAKVVANSLPAQRLPVTGFGGPVLDPEQILLAGAHNSFSNPPPGLGSGQDPATQTCGLTRPFCTKSRYRSIDGSCNNLLRPAWGTPQTPYGRLVPYNYADGINAWPRSVTGAPLPNPREISLRLFPDRQLIDPLWNLNAQQWGQIITHDMSLTAGVAQSHKDQITCCTDNGQLAADAPTNPFCAPIIVPPNDPVHASQGTQCFNFVRTTTTRDRGCTAPNAPAEPLSTVTAYMDLSLVYGSSAGQAAPIRAGVGGRMLTVLRTGREWPPQDPNITLTCESAQSLNEPCYLTGDIRVNQNPQLTVLQIILLREHNRIADALQQLNPHWSDEVVFQEARRIHIAEIQHINYYEYLPIFLGFENMVKNKLIYPGAHGYVNDYNPSVDPSILDEHATAAFRHFHTLIRGYLKLIAENRALVGAVRMSDWFNRPLLLEVNDSFDNLLRGLTVQEQDFSDQFWDSEMTQFLFKRNNTFGGDLRATDIQRGRDHGLGSYLVTRAACGLPVPKTFEDMLDFISAENVQVLRNLYAVPEDVELVVAGSLERNVPGAQAGPTYLCILTEQFYRTRVADRYFYENGADPDTAFTPSQLEAIRHGASMARVLCDNGDGVRSMQPRAFQQVSQGNKVEPCDHLPFIDLTLWQDATGHFK</sequence>
<evidence type="ECO:0000256" key="2">
    <source>
        <dbReference type="ARBA" id="ARBA00022525"/>
    </source>
</evidence>
<dbReference type="InterPro" id="IPR010255">
    <property type="entry name" value="Haem_peroxidase_sf"/>
</dbReference>
<dbReference type="GO" id="GO:0022412">
    <property type="term" value="P:cellular process involved in reproduction in multicellular organism"/>
    <property type="evidence" value="ECO:0007669"/>
    <property type="project" value="UniProtKB-ARBA"/>
</dbReference>
<evidence type="ECO:0000256" key="6">
    <source>
        <dbReference type="ARBA" id="ARBA00023002"/>
    </source>
</evidence>
<comment type="caution">
    <text evidence="10">The sequence shown here is derived from an EMBL/GenBank/DDBJ whole genome shotgun (WGS) entry which is preliminary data.</text>
</comment>
<dbReference type="Pfam" id="PF03098">
    <property type="entry name" value="An_peroxidase"/>
    <property type="match status" value="1"/>
</dbReference>
<evidence type="ECO:0000313" key="11">
    <source>
        <dbReference type="Proteomes" id="UP000791440"/>
    </source>
</evidence>
<dbReference type="FunFam" id="1.10.640.10:FF:000003">
    <property type="entry name" value="chorion peroxidase"/>
    <property type="match status" value="1"/>
</dbReference>
<reference evidence="10" key="2">
    <citation type="submission" date="2020-12" db="EMBL/GenBank/DDBJ databases">
        <authorList>
            <person name="Kanost M."/>
        </authorList>
    </citation>
    <scope>NUCLEOTIDE SEQUENCE</scope>
</reference>
<evidence type="ECO:0000256" key="9">
    <source>
        <dbReference type="SAM" id="SignalP"/>
    </source>
</evidence>
<name>A0A921YL36_MANSE</name>
<feature type="signal peptide" evidence="9">
    <location>
        <begin position="1"/>
        <end position="21"/>
    </location>
</feature>
<evidence type="ECO:0000256" key="1">
    <source>
        <dbReference type="ARBA" id="ARBA00004613"/>
    </source>
</evidence>
<evidence type="ECO:0000313" key="10">
    <source>
        <dbReference type="EMBL" id="KAG6441271.1"/>
    </source>
</evidence>
<organism evidence="10 11">
    <name type="scientific">Manduca sexta</name>
    <name type="common">Tobacco hawkmoth</name>
    <name type="synonym">Tobacco hornworm</name>
    <dbReference type="NCBI Taxonomy" id="7130"/>
    <lineage>
        <taxon>Eukaryota</taxon>
        <taxon>Metazoa</taxon>
        <taxon>Ecdysozoa</taxon>
        <taxon>Arthropoda</taxon>
        <taxon>Hexapoda</taxon>
        <taxon>Insecta</taxon>
        <taxon>Pterygota</taxon>
        <taxon>Neoptera</taxon>
        <taxon>Endopterygota</taxon>
        <taxon>Lepidoptera</taxon>
        <taxon>Glossata</taxon>
        <taxon>Ditrysia</taxon>
        <taxon>Bombycoidea</taxon>
        <taxon>Sphingidae</taxon>
        <taxon>Sphinginae</taxon>
        <taxon>Sphingini</taxon>
        <taxon>Manduca</taxon>
    </lineage>
</organism>